<dbReference type="EMBL" id="BQNB010011369">
    <property type="protein sequence ID" value="GJS89683.1"/>
    <property type="molecule type" value="Genomic_DNA"/>
</dbReference>
<evidence type="ECO:0000313" key="3">
    <source>
        <dbReference type="Proteomes" id="UP001151760"/>
    </source>
</evidence>
<accession>A0ABQ4ZHK5</accession>
<feature type="region of interest" description="Disordered" evidence="1">
    <location>
        <begin position="175"/>
        <end position="194"/>
    </location>
</feature>
<feature type="region of interest" description="Disordered" evidence="1">
    <location>
        <begin position="52"/>
        <end position="72"/>
    </location>
</feature>
<protein>
    <submittedName>
        <fullName evidence="2">Uncharacterized protein</fullName>
    </submittedName>
</protein>
<dbReference type="Proteomes" id="UP001151760">
    <property type="component" value="Unassembled WGS sequence"/>
</dbReference>
<organism evidence="2 3">
    <name type="scientific">Tanacetum coccineum</name>
    <dbReference type="NCBI Taxonomy" id="301880"/>
    <lineage>
        <taxon>Eukaryota</taxon>
        <taxon>Viridiplantae</taxon>
        <taxon>Streptophyta</taxon>
        <taxon>Embryophyta</taxon>
        <taxon>Tracheophyta</taxon>
        <taxon>Spermatophyta</taxon>
        <taxon>Magnoliopsida</taxon>
        <taxon>eudicotyledons</taxon>
        <taxon>Gunneridae</taxon>
        <taxon>Pentapetalae</taxon>
        <taxon>asterids</taxon>
        <taxon>campanulids</taxon>
        <taxon>Asterales</taxon>
        <taxon>Asteraceae</taxon>
        <taxon>Asteroideae</taxon>
        <taxon>Anthemideae</taxon>
        <taxon>Anthemidinae</taxon>
        <taxon>Tanacetum</taxon>
    </lineage>
</organism>
<dbReference type="PANTHER" id="PTHR33067:SF35">
    <property type="entry name" value="ASPARTIC PEPTIDASE DDI1-TYPE DOMAIN-CONTAINING PROTEIN"/>
    <property type="match status" value="1"/>
</dbReference>
<sequence>MTMTRSTIKRLTKPLDDPEREFWRHRKAALRSHQNESLAIVGRNLFDDEASSSYNTGAKPPTPPKTLHAHSHPNSPCFLNPITFPIEQTGRIVDSRDIWLIQNTCTFQGLRNEDPLHHIRHYLSIVDNIQADKAIRDTSRESHEADECKQTNQAEQVCLSEGDIYDDPSLLRFYQNDDTSPWGNNKRKEKGEDGPDWIIRSKFKDELANFMLEKKLKKQKKDDGDERLFSIFKQIHIILPFLEAMIHMPKGAKVLKDLLSHKEKLEKAASSVKLSEECSSIIQRSLPQKEGDRRRFTLPCLIGPLAVKNALVDLGASINLMPDSIFR</sequence>
<evidence type="ECO:0000313" key="2">
    <source>
        <dbReference type="EMBL" id="GJS89683.1"/>
    </source>
</evidence>
<name>A0ABQ4ZHK5_9ASTR</name>
<gene>
    <name evidence="2" type="ORF">Tco_0772319</name>
</gene>
<evidence type="ECO:0000256" key="1">
    <source>
        <dbReference type="SAM" id="MobiDB-lite"/>
    </source>
</evidence>
<proteinExistence type="predicted"/>
<keyword evidence="3" id="KW-1185">Reference proteome</keyword>
<dbReference type="PANTHER" id="PTHR33067">
    <property type="entry name" value="RNA-DIRECTED DNA POLYMERASE-RELATED"/>
    <property type="match status" value="1"/>
</dbReference>
<comment type="caution">
    <text evidence="2">The sequence shown here is derived from an EMBL/GenBank/DDBJ whole genome shotgun (WGS) entry which is preliminary data.</text>
</comment>
<reference evidence="2" key="2">
    <citation type="submission" date="2022-01" db="EMBL/GenBank/DDBJ databases">
        <authorList>
            <person name="Yamashiro T."/>
            <person name="Shiraishi A."/>
            <person name="Satake H."/>
            <person name="Nakayama K."/>
        </authorList>
    </citation>
    <scope>NUCLEOTIDE SEQUENCE</scope>
</reference>
<reference evidence="2" key="1">
    <citation type="journal article" date="2022" name="Int. J. Mol. Sci.">
        <title>Draft Genome of Tanacetum Coccineum: Genomic Comparison of Closely Related Tanacetum-Family Plants.</title>
        <authorList>
            <person name="Yamashiro T."/>
            <person name="Shiraishi A."/>
            <person name="Nakayama K."/>
            <person name="Satake H."/>
        </authorList>
    </citation>
    <scope>NUCLEOTIDE SEQUENCE</scope>
</reference>